<dbReference type="Proteomes" id="UP000095287">
    <property type="component" value="Unplaced"/>
</dbReference>
<keyword evidence="1" id="KW-0732">Signal</keyword>
<proteinExistence type="predicted"/>
<keyword evidence="2" id="KW-1185">Reference proteome</keyword>
<sequence length="73" mass="8186">MKTLFIILLVVGVAFVCSAPVFDDNVLPLDLHLDESAFLAKDKYSFSPPGMEKHLPEAFTRNNSDPNFLRFGK</sequence>
<name>A0A1I7YXH5_9BILA</name>
<dbReference type="AlphaFoldDB" id="A0A1I7YXH5"/>
<accession>A0A1I7YXH5</accession>
<evidence type="ECO:0000256" key="1">
    <source>
        <dbReference type="SAM" id="SignalP"/>
    </source>
</evidence>
<feature type="signal peptide" evidence="1">
    <location>
        <begin position="1"/>
        <end position="18"/>
    </location>
</feature>
<dbReference type="WBParaSite" id="L893_g20696.t1">
    <property type="protein sequence ID" value="L893_g20696.t1"/>
    <property type="gene ID" value="L893_g20696"/>
</dbReference>
<evidence type="ECO:0000313" key="2">
    <source>
        <dbReference type="Proteomes" id="UP000095287"/>
    </source>
</evidence>
<reference evidence="3" key="1">
    <citation type="submission" date="2016-11" db="UniProtKB">
        <authorList>
            <consortium name="WormBaseParasite"/>
        </authorList>
    </citation>
    <scope>IDENTIFICATION</scope>
</reference>
<protein>
    <submittedName>
        <fullName evidence="3">Uncharacterized protein</fullName>
    </submittedName>
</protein>
<feature type="chain" id="PRO_5009312717" evidence="1">
    <location>
        <begin position="19"/>
        <end position="73"/>
    </location>
</feature>
<evidence type="ECO:0000313" key="3">
    <source>
        <dbReference type="WBParaSite" id="L893_g20696.t1"/>
    </source>
</evidence>
<organism evidence="2 3">
    <name type="scientific">Steinernema glaseri</name>
    <dbReference type="NCBI Taxonomy" id="37863"/>
    <lineage>
        <taxon>Eukaryota</taxon>
        <taxon>Metazoa</taxon>
        <taxon>Ecdysozoa</taxon>
        <taxon>Nematoda</taxon>
        <taxon>Chromadorea</taxon>
        <taxon>Rhabditida</taxon>
        <taxon>Tylenchina</taxon>
        <taxon>Panagrolaimomorpha</taxon>
        <taxon>Strongyloidoidea</taxon>
        <taxon>Steinernematidae</taxon>
        <taxon>Steinernema</taxon>
    </lineage>
</organism>